<name>A0A0E9V8H0_ANGAN</name>
<reference evidence="1" key="1">
    <citation type="submission" date="2014-11" db="EMBL/GenBank/DDBJ databases">
        <authorList>
            <person name="Amaro Gonzalez C."/>
        </authorList>
    </citation>
    <scope>NUCLEOTIDE SEQUENCE</scope>
</reference>
<accession>A0A0E9V8H0</accession>
<proteinExistence type="predicted"/>
<protein>
    <submittedName>
        <fullName evidence="1">Uncharacterized protein</fullName>
    </submittedName>
</protein>
<organism evidence="1">
    <name type="scientific">Anguilla anguilla</name>
    <name type="common">European freshwater eel</name>
    <name type="synonym">Muraena anguilla</name>
    <dbReference type="NCBI Taxonomy" id="7936"/>
    <lineage>
        <taxon>Eukaryota</taxon>
        <taxon>Metazoa</taxon>
        <taxon>Chordata</taxon>
        <taxon>Craniata</taxon>
        <taxon>Vertebrata</taxon>
        <taxon>Euteleostomi</taxon>
        <taxon>Actinopterygii</taxon>
        <taxon>Neopterygii</taxon>
        <taxon>Teleostei</taxon>
        <taxon>Anguilliformes</taxon>
        <taxon>Anguillidae</taxon>
        <taxon>Anguilla</taxon>
    </lineage>
</organism>
<dbReference type="AlphaFoldDB" id="A0A0E9V8H0"/>
<sequence length="42" mass="4508">MKLCSGSTTMARGLARPCLTSALRRVPSELATEMVPNMLSVQ</sequence>
<evidence type="ECO:0000313" key="1">
    <source>
        <dbReference type="EMBL" id="JAH73538.1"/>
    </source>
</evidence>
<dbReference type="EMBL" id="GBXM01035039">
    <property type="protein sequence ID" value="JAH73538.1"/>
    <property type="molecule type" value="Transcribed_RNA"/>
</dbReference>
<reference evidence="1" key="2">
    <citation type="journal article" date="2015" name="Fish Shellfish Immunol.">
        <title>Early steps in the European eel (Anguilla anguilla)-Vibrio vulnificus interaction in the gills: Role of the RtxA13 toxin.</title>
        <authorList>
            <person name="Callol A."/>
            <person name="Pajuelo D."/>
            <person name="Ebbesson L."/>
            <person name="Teles M."/>
            <person name="MacKenzie S."/>
            <person name="Amaro C."/>
        </authorList>
    </citation>
    <scope>NUCLEOTIDE SEQUENCE</scope>
</reference>